<reference evidence="3" key="2">
    <citation type="journal article" date="2021" name="PeerJ">
        <title>Extensive microbial diversity within the chicken gut microbiome revealed by metagenomics and culture.</title>
        <authorList>
            <person name="Gilroy R."/>
            <person name="Ravi A."/>
            <person name="Getino M."/>
            <person name="Pursley I."/>
            <person name="Horton D.L."/>
            <person name="Alikhan N.F."/>
            <person name="Baker D."/>
            <person name="Gharbi K."/>
            <person name="Hall N."/>
            <person name="Watson M."/>
            <person name="Adriaenssens E.M."/>
            <person name="Foster-Nyarko E."/>
            <person name="Jarju S."/>
            <person name="Secka A."/>
            <person name="Antonio M."/>
            <person name="Oren A."/>
            <person name="Chaudhuri R.R."/>
            <person name="La Ragione R."/>
            <person name="Hildebrand F."/>
            <person name="Pallen M.J."/>
        </authorList>
    </citation>
    <scope>NUCLEOTIDE SEQUENCE</scope>
    <source>
        <strain evidence="3">ChiGjej1B1-1684</strain>
    </source>
</reference>
<evidence type="ECO:0000259" key="1">
    <source>
        <dbReference type="PROSITE" id="PS51736"/>
    </source>
</evidence>
<name>A0A9D1LXC4_9FIRM</name>
<feature type="domain" description="Resolvase/invertase-type recombinase catalytic" evidence="1">
    <location>
        <begin position="4"/>
        <end position="152"/>
    </location>
</feature>
<dbReference type="Pfam" id="PF00239">
    <property type="entry name" value="Resolvase"/>
    <property type="match status" value="1"/>
</dbReference>
<proteinExistence type="predicted"/>
<dbReference type="Proteomes" id="UP000824118">
    <property type="component" value="Unassembled WGS sequence"/>
</dbReference>
<dbReference type="GO" id="GO:0000150">
    <property type="term" value="F:DNA strand exchange activity"/>
    <property type="evidence" value="ECO:0007669"/>
    <property type="project" value="InterPro"/>
</dbReference>
<feature type="domain" description="Recombinase" evidence="2">
    <location>
        <begin position="159"/>
        <end position="285"/>
    </location>
</feature>
<protein>
    <submittedName>
        <fullName evidence="3">Recombinase family protein</fullName>
    </submittedName>
</protein>
<dbReference type="Gene3D" id="3.40.50.1390">
    <property type="entry name" value="Resolvase, N-terminal catalytic domain"/>
    <property type="match status" value="1"/>
</dbReference>
<dbReference type="SMART" id="SM00857">
    <property type="entry name" value="Resolvase"/>
    <property type="match status" value="1"/>
</dbReference>
<dbReference type="InterPro" id="IPR011109">
    <property type="entry name" value="DNA_bind_recombinase_dom"/>
</dbReference>
<dbReference type="PROSITE" id="PS51737">
    <property type="entry name" value="RECOMBINASE_DNA_BIND"/>
    <property type="match status" value="1"/>
</dbReference>
<dbReference type="InterPro" id="IPR038109">
    <property type="entry name" value="DNA_bind_recomb_sf"/>
</dbReference>
<dbReference type="PANTHER" id="PTHR30461">
    <property type="entry name" value="DNA-INVERTASE FROM LAMBDOID PROPHAGE"/>
    <property type="match status" value="1"/>
</dbReference>
<dbReference type="Gene3D" id="3.90.1750.20">
    <property type="entry name" value="Putative Large Serine Recombinase, Chain B, Domain 2"/>
    <property type="match status" value="1"/>
</dbReference>
<dbReference type="InterPro" id="IPR025827">
    <property type="entry name" value="Zn_ribbon_recom_dom"/>
</dbReference>
<dbReference type="InterPro" id="IPR050639">
    <property type="entry name" value="SSR_resolvase"/>
</dbReference>
<evidence type="ECO:0000313" key="4">
    <source>
        <dbReference type="Proteomes" id="UP000824118"/>
    </source>
</evidence>
<evidence type="ECO:0000259" key="2">
    <source>
        <dbReference type="PROSITE" id="PS51737"/>
    </source>
</evidence>
<dbReference type="GO" id="GO:0003677">
    <property type="term" value="F:DNA binding"/>
    <property type="evidence" value="ECO:0007669"/>
    <property type="project" value="InterPro"/>
</dbReference>
<dbReference type="EMBL" id="DVNG01000033">
    <property type="protein sequence ID" value="HIU49855.1"/>
    <property type="molecule type" value="Genomic_DNA"/>
</dbReference>
<dbReference type="InterPro" id="IPR036162">
    <property type="entry name" value="Resolvase-like_N_sf"/>
</dbReference>
<dbReference type="InterPro" id="IPR006119">
    <property type="entry name" value="Resolv_N"/>
</dbReference>
<dbReference type="SUPFAM" id="SSF53041">
    <property type="entry name" value="Resolvase-like"/>
    <property type="match status" value="1"/>
</dbReference>
<comment type="caution">
    <text evidence="3">The sequence shown here is derived from an EMBL/GenBank/DDBJ whole genome shotgun (WGS) entry which is preliminary data.</text>
</comment>
<reference evidence="3" key="1">
    <citation type="submission" date="2020-10" db="EMBL/GenBank/DDBJ databases">
        <authorList>
            <person name="Gilroy R."/>
        </authorList>
    </citation>
    <scope>NUCLEOTIDE SEQUENCE</scope>
    <source>
        <strain evidence="3">ChiGjej1B1-1684</strain>
    </source>
</reference>
<dbReference type="Pfam" id="PF07508">
    <property type="entry name" value="Recombinase"/>
    <property type="match status" value="1"/>
</dbReference>
<organism evidence="3 4">
    <name type="scientific">Candidatus Limousia pullorum</name>
    <dbReference type="NCBI Taxonomy" id="2840860"/>
    <lineage>
        <taxon>Bacteria</taxon>
        <taxon>Bacillati</taxon>
        <taxon>Bacillota</taxon>
        <taxon>Clostridia</taxon>
        <taxon>Eubacteriales</taxon>
        <taxon>Oscillospiraceae</taxon>
        <taxon>Oscillospiraceae incertae sedis</taxon>
        <taxon>Candidatus Limousia</taxon>
    </lineage>
</organism>
<accession>A0A9D1LXC4</accession>
<evidence type="ECO:0000313" key="3">
    <source>
        <dbReference type="EMBL" id="HIU49855.1"/>
    </source>
</evidence>
<dbReference type="PROSITE" id="PS51736">
    <property type="entry name" value="RECOMBINASES_3"/>
    <property type="match status" value="1"/>
</dbReference>
<sequence length="509" mass="59019">MIMLAAVYCRVSTEKDDQINSLESQMSYFLNYIENCPDLTLFQIYADKGISGTAVKNRTRFIQMMEDAEKGLFQVIITKEVSRFSRNILDAVSYSRKLRNLGVSIRFMNDGIDTSQPDAELRLSIMASLAQEESRKTSDRVKWGQTRRMEKGVVFGTSMLGYDVKNGKIAVNTDGAEIVKNIFNKYVFLHMSASEIAKELQNEGIKTYTGKEKWTPSVIIKVLKNEKYCGDLRQKKTFTPDYLTHKKKTNKCNEKTVFIKDHHAPIISRDLWEAAQHELCRRSYVKKQDSGRGNKFYFSGKIICANCGCPFSARKKKGKDGYYTVWKCLNNQCHVRYQIRNDSLMYMTAYSYSLLNIQKEKLTEHIHSLMNMAEMQLTGTSRTSLKQKKSEIEELKIKKLNIIDAFAAHKISENEFMALKSKYDGLIIHHNNEIENLQKTQSVKKLKNTTIKKYIDKIINYNNITKSIIYNCIEKVHAYENGIVKLKFCHLPQVFEFEIYFKKSKQYTT</sequence>
<dbReference type="AlphaFoldDB" id="A0A9D1LXC4"/>
<gene>
    <name evidence="3" type="ORF">IAD22_02410</name>
</gene>
<dbReference type="PANTHER" id="PTHR30461:SF23">
    <property type="entry name" value="DNA RECOMBINASE-RELATED"/>
    <property type="match status" value="1"/>
</dbReference>
<dbReference type="Pfam" id="PF13408">
    <property type="entry name" value="Zn_ribbon_recom"/>
    <property type="match status" value="1"/>
</dbReference>
<dbReference type="CDD" id="cd00338">
    <property type="entry name" value="Ser_Recombinase"/>
    <property type="match status" value="1"/>
</dbReference>